<name>A0A2M7W2A8_9BACT</name>
<dbReference type="Proteomes" id="UP000228952">
    <property type="component" value="Unassembled WGS sequence"/>
</dbReference>
<dbReference type="SUPFAM" id="SSF53474">
    <property type="entry name" value="alpha/beta-Hydrolases"/>
    <property type="match status" value="1"/>
</dbReference>
<accession>A0A2M7W2A8</accession>
<dbReference type="Pfam" id="PF00561">
    <property type="entry name" value="Abhydrolase_1"/>
    <property type="match status" value="1"/>
</dbReference>
<gene>
    <name evidence="2" type="ORF">COX64_03420</name>
</gene>
<dbReference type="Gene3D" id="3.40.50.1820">
    <property type="entry name" value="alpha/beta hydrolase"/>
    <property type="match status" value="1"/>
</dbReference>
<dbReference type="InterPro" id="IPR000073">
    <property type="entry name" value="AB_hydrolase_1"/>
</dbReference>
<comment type="caution">
    <text evidence="2">The sequence shown here is derived from an EMBL/GenBank/DDBJ whole genome shotgun (WGS) entry which is preliminary data.</text>
</comment>
<protein>
    <recommendedName>
        <fullName evidence="1">AB hydrolase-1 domain-containing protein</fullName>
    </recommendedName>
</protein>
<proteinExistence type="predicted"/>
<evidence type="ECO:0000313" key="2">
    <source>
        <dbReference type="EMBL" id="PJA13407.1"/>
    </source>
</evidence>
<sequence length="253" mass="28585">MINIVLRTITNSGLQVVGYLLGNENSNRLLVCSHGFGVKSDSRGIFTMVKESFKDHFLGVGFHYVSVDDFTGSTFVYEFSTQVQKLLTVIEKVQGKYGKKRITIIGHSQGCLIPSLMLRDHPMEIEKLILLSPSPTTDLVRKMTSYWGNRVGSTVDLNGLSAFSRSDGAITYVPAAFWKEAKTTFPVELFKFVADNYPTYFVRPINDEVVPEKDYALLKALKPKHYFELKNGHDYKEDNRIGLLGLLNKILFE</sequence>
<feature type="domain" description="AB hydrolase-1" evidence="1">
    <location>
        <begin position="86"/>
        <end position="138"/>
    </location>
</feature>
<dbReference type="EMBL" id="PFQB01000087">
    <property type="protein sequence ID" value="PJA13407.1"/>
    <property type="molecule type" value="Genomic_DNA"/>
</dbReference>
<evidence type="ECO:0000313" key="3">
    <source>
        <dbReference type="Proteomes" id="UP000228952"/>
    </source>
</evidence>
<reference evidence="3" key="1">
    <citation type="submission" date="2017-09" db="EMBL/GenBank/DDBJ databases">
        <title>Depth-based differentiation of microbial function through sediment-hosted aquifers and enrichment of novel symbionts in the deep terrestrial subsurface.</title>
        <authorList>
            <person name="Probst A.J."/>
            <person name="Ladd B."/>
            <person name="Jarett J.K."/>
            <person name="Geller-Mcgrath D.E."/>
            <person name="Sieber C.M.K."/>
            <person name="Emerson J.B."/>
            <person name="Anantharaman K."/>
            <person name="Thomas B.C."/>
            <person name="Malmstrom R."/>
            <person name="Stieglmeier M."/>
            <person name="Klingl A."/>
            <person name="Woyke T."/>
            <person name="Ryan C.M."/>
            <person name="Banfield J.F."/>
        </authorList>
    </citation>
    <scope>NUCLEOTIDE SEQUENCE [LARGE SCALE GENOMIC DNA]</scope>
</reference>
<dbReference type="InterPro" id="IPR029058">
    <property type="entry name" value="AB_hydrolase_fold"/>
</dbReference>
<evidence type="ECO:0000259" key="1">
    <source>
        <dbReference type="Pfam" id="PF00561"/>
    </source>
</evidence>
<dbReference type="AlphaFoldDB" id="A0A2M7W2A8"/>
<organism evidence="2 3">
    <name type="scientific">Candidatus Dojkabacteria bacterium CG_4_10_14_0_2_um_filter_Dojkabacteria_WS6_41_15</name>
    <dbReference type="NCBI Taxonomy" id="2014249"/>
    <lineage>
        <taxon>Bacteria</taxon>
        <taxon>Candidatus Dojkabacteria</taxon>
    </lineage>
</organism>